<evidence type="ECO:0000256" key="4">
    <source>
        <dbReference type="ARBA" id="ARBA00022679"/>
    </source>
</evidence>
<dbReference type="EMBL" id="JBHSGB010000001">
    <property type="protein sequence ID" value="MFC4653459.1"/>
    <property type="molecule type" value="Genomic_DNA"/>
</dbReference>
<comment type="caution">
    <text evidence="7">The sequence shown here is derived from an EMBL/GenBank/DDBJ whole genome shotgun (WGS) entry which is preliminary data.</text>
</comment>
<keyword evidence="1 6" id="KW-0963">Cytoplasm</keyword>
<dbReference type="NCBIfam" id="NF008725">
    <property type="entry name" value="PRK11727.1"/>
    <property type="match status" value="1"/>
</dbReference>
<dbReference type="PANTHER" id="PTHR13393:SF0">
    <property type="entry name" value="RNA N6-ADENOSINE-METHYLTRANSFERASE METTL16"/>
    <property type="match status" value="1"/>
</dbReference>
<dbReference type="EC" id="2.1.1.181" evidence="6"/>
<evidence type="ECO:0000256" key="5">
    <source>
        <dbReference type="ARBA" id="ARBA00022691"/>
    </source>
</evidence>
<sequence length="301" mass="33230">MHPRNKHLQGYDFAALTAANAALTPFVRDNGYGRLSIDFANPAAVLQLNKALLAHHYGVQHWQLPDGFLCPAVPGRVDYLHHLADLLATEAGKLVKGRKVQLLDIGTGANLIYPLLAQADYGWQVVAAELDPDAVVAASQLIKQNQLQSKISLRQQSSAQQIFKGIIGPKDLFELTLCNPPFHATEQDAKAGTERKQRQLGLSGDGLNFAGRSHELVCEGGEQAFIGQMIRESKDFASQVLWFSSLVSKVDNLPALVSQLQQAGADVKQIDMQQGQKSSRLLAWSWQNAKQRQLWCQYRLK</sequence>
<comment type="catalytic activity">
    <reaction evidence="6">
        <text>adenosine(1618) in 23S rRNA + S-adenosyl-L-methionine = N(6)-methyladenosine(1618) in 23S rRNA + S-adenosyl-L-homocysteine + H(+)</text>
        <dbReference type="Rhea" id="RHEA:16497"/>
        <dbReference type="Rhea" id="RHEA-COMP:10229"/>
        <dbReference type="Rhea" id="RHEA-COMP:10231"/>
        <dbReference type="ChEBI" id="CHEBI:15378"/>
        <dbReference type="ChEBI" id="CHEBI:57856"/>
        <dbReference type="ChEBI" id="CHEBI:59789"/>
        <dbReference type="ChEBI" id="CHEBI:74411"/>
        <dbReference type="ChEBI" id="CHEBI:74449"/>
        <dbReference type="EC" id="2.1.1.181"/>
    </reaction>
</comment>
<dbReference type="Proteomes" id="UP001595962">
    <property type="component" value="Unassembled WGS sequence"/>
</dbReference>
<organism evidence="7 8">
    <name type="scientific">Rheinheimera marina</name>
    <dbReference type="NCBI Taxonomy" id="1774958"/>
    <lineage>
        <taxon>Bacteria</taxon>
        <taxon>Pseudomonadati</taxon>
        <taxon>Pseudomonadota</taxon>
        <taxon>Gammaproteobacteria</taxon>
        <taxon>Chromatiales</taxon>
        <taxon>Chromatiaceae</taxon>
        <taxon>Rheinheimera</taxon>
    </lineage>
</organism>
<dbReference type="PIRSF" id="PIRSF029038">
    <property type="entry name" value="Mtase_YbiN_prd"/>
    <property type="match status" value="1"/>
</dbReference>
<accession>A0ABV9JFK1</accession>
<dbReference type="SUPFAM" id="SSF53335">
    <property type="entry name" value="S-adenosyl-L-methionine-dependent methyltransferases"/>
    <property type="match status" value="1"/>
</dbReference>
<dbReference type="CDD" id="cd02440">
    <property type="entry name" value="AdoMet_MTases"/>
    <property type="match status" value="1"/>
</dbReference>
<name>A0ABV9JFK1_9GAMM</name>
<comment type="function">
    <text evidence="6">Specifically methylates the adenine in position 1618 of 23S rRNA.</text>
</comment>
<dbReference type="Pfam" id="PF05971">
    <property type="entry name" value="Methyltransf_10"/>
    <property type="match status" value="1"/>
</dbReference>
<keyword evidence="5 6" id="KW-0949">S-adenosyl-L-methionine</keyword>
<keyword evidence="3 6" id="KW-0489">Methyltransferase</keyword>
<protein>
    <recommendedName>
        <fullName evidence="6">Ribosomal RNA large subunit methyltransferase F</fullName>
        <ecNumber evidence="6">2.1.1.181</ecNumber>
    </recommendedName>
    <alternativeName>
        <fullName evidence="6">23S rRNA mA1618 methyltransferase</fullName>
    </alternativeName>
    <alternativeName>
        <fullName evidence="6">rRNA adenine N-6-methyltransferase</fullName>
    </alternativeName>
</protein>
<evidence type="ECO:0000256" key="6">
    <source>
        <dbReference type="HAMAP-Rule" id="MF_01848"/>
    </source>
</evidence>
<dbReference type="HAMAP" id="MF_01848">
    <property type="entry name" value="23SrRNA_methyltr_F"/>
    <property type="match status" value="1"/>
</dbReference>
<dbReference type="GO" id="GO:0052907">
    <property type="term" value="F:23S rRNA (adenine(1618)-N(6))-methyltransferase activity"/>
    <property type="evidence" value="ECO:0007669"/>
    <property type="project" value="UniProtKB-EC"/>
</dbReference>
<keyword evidence="4 6" id="KW-0808">Transferase</keyword>
<dbReference type="InterPro" id="IPR010286">
    <property type="entry name" value="METTL16/RlmF"/>
</dbReference>
<evidence type="ECO:0000313" key="8">
    <source>
        <dbReference type="Proteomes" id="UP001595962"/>
    </source>
</evidence>
<evidence type="ECO:0000256" key="1">
    <source>
        <dbReference type="ARBA" id="ARBA00022490"/>
    </source>
</evidence>
<dbReference type="InterPro" id="IPR016909">
    <property type="entry name" value="rRNA_lsu_MeTfrase_F"/>
</dbReference>
<dbReference type="InterPro" id="IPR029063">
    <property type="entry name" value="SAM-dependent_MTases_sf"/>
</dbReference>
<reference evidence="8" key="1">
    <citation type="journal article" date="2019" name="Int. J. Syst. Evol. Microbiol.">
        <title>The Global Catalogue of Microorganisms (GCM) 10K type strain sequencing project: providing services to taxonomists for standard genome sequencing and annotation.</title>
        <authorList>
            <consortium name="The Broad Institute Genomics Platform"/>
            <consortium name="The Broad Institute Genome Sequencing Center for Infectious Disease"/>
            <person name="Wu L."/>
            <person name="Ma J."/>
        </authorList>
    </citation>
    <scope>NUCLEOTIDE SEQUENCE [LARGE SCALE GENOMIC DNA]</scope>
    <source>
        <strain evidence="8">DT28</strain>
    </source>
</reference>
<evidence type="ECO:0000256" key="3">
    <source>
        <dbReference type="ARBA" id="ARBA00022603"/>
    </source>
</evidence>
<keyword evidence="8" id="KW-1185">Reference proteome</keyword>
<dbReference type="PANTHER" id="PTHR13393">
    <property type="entry name" value="SAM-DEPENDENT METHYLTRANSFERASE"/>
    <property type="match status" value="1"/>
</dbReference>
<comment type="similarity">
    <text evidence="6">Belongs to the methyltransferase superfamily. METTL16/RlmF family.</text>
</comment>
<keyword evidence="2 6" id="KW-0698">rRNA processing</keyword>
<dbReference type="Gene3D" id="3.40.50.150">
    <property type="entry name" value="Vaccinia Virus protein VP39"/>
    <property type="match status" value="1"/>
</dbReference>
<gene>
    <name evidence="6 7" type="primary">rlmF</name>
    <name evidence="7" type="ORF">ACFO3I_00335</name>
</gene>
<comment type="subcellular location">
    <subcellularLocation>
        <location evidence="6">Cytoplasm</location>
    </subcellularLocation>
</comment>
<evidence type="ECO:0000313" key="7">
    <source>
        <dbReference type="EMBL" id="MFC4653459.1"/>
    </source>
</evidence>
<proteinExistence type="inferred from homology"/>
<dbReference type="RefSeq" id="WP_377330778.1">
    <property type="nucleotide sequence ID" value="NZ_JBHSGB010000001.1"/>
</dbReference>
<evidence type="ECO:0000256" key="2">
    <source>
        <dbReference type="ARBA" id="ARBA00022552"/>
    </source>
</evidence>